<dbReference type="AlphaFoldDB" id="A0A8J1KUU9"/>
<keyword evidence="3" id="KW-1185">Reference proteome</keyword>
<gene>
    <name evidence="4" type="primary">LOC121393127</name>
</gene>
<evidence type="ECO:0000256" key="2">
    <source>
        <dbReference type="SAM" id="SignalP"/>
    </source>
</evidence>
<keyword evidence="1" id="KW-0175">Coiled coil</keyword>
<sequence>MGRRFIFWFQCFGWGLDPCVVSFCSLYKPPACNFGGTKVSFYLIRQRKDELEQRMFALQESRRELMVQLEGFMKLLKEEEQRHQAGGAPIK</sequence>
<protein>
    <submittedName>
        <fullName evidence="4">Dystrobrevin beta-like</fullName>
    </submittedName>
</protein>
<evidence type="ECO:0000256" key="1">
    <source>
        <dbReference type="SAM" id="Coils"/>
    </source>
</evidence>
<dbReference type="GeneID" id="121393127"/>
<evidence type="ECO:0000313" key="3">
    <source>
        <dbReference type="Proteomes" id="UP000186698"/>
    </source>
</evidence>
<dbReference type="RefSeq" id="XP_041421087.1">
    <property type="nucleotide sequence ID" value="XM_041565153.1"/>
</dbReference>
<feature type="chain" id="PRO_5035192765" evidence="2">
    <location>
        <begin position="22"/>
        <end position="91"/>
    </location>
</feature>
<proteinExistence type="predicted"/>
<dbReference type="OrthoDB" id="6019271at2759"/>
<name>A0A8J1KUU9_XENLA</name>
<accession>A0A8J1KUU9</accession>
<feature type="signal peptide" evidence="2">
    <location>
        <begin position="1"/>
        <end position="21"/>
    </location>
</feature>
<reference evidence="4" key="1">
    <citation type="submission" date="2025-08" db="UniProtKB">
        <authorList>
            <consortium name="RefSeq"/>
        </authorList>
    </citation>
    <scope>IDENTIFICATION</scope>
    <source>
        <strain evidence="4">J_2021</strain>
        <tissue evidence="4">Erythrocytes</tissue>
    </source>
</reference>
<dbReference type="Proteomes" id="UP000186698">
    <property type="component" value="Chromosome 5S"/>
</dbReference>
<dbReference type="KEGG" id="xla:121393127"/>
<keyword evidence="2" id="KW-0732">Signal</keyword>
<organism evidence="3 4">
    <name type="scientific">Xenopus laevis</name>
    <name type="common">African clawed frog</name>
    <dbReference type="NCBI Taxonomy" id="8355"/>
    <lineage>
        <taxon>Eukaryota</taxon>
        <taxon>Metazoa</taxon>
        <taxon>Chordata</taxon>
        <taxon>Craniata</taxon>
        <taxon>Vertebrata</taxon>
        <taxon>Euteleostomi</taxon>
        <taxon>Amphibia</taxon>
        <taxon>Batrachia</taxon>
        <taxon>Anura</taxon>
        <taxon>Pipoidea</taxon>
        <taxon>Pipidae</taxon>
        <taxon>Xenopodinae</taxon>
        <taxon>Xenopus</taxon>
        <taxon>Xenopus</taxon>
    </lineage>
</organism>
<evidence type="ECO:0000313" key="4">
    <source>
        <dbReference type="RefSeq" id="XP_041421087.1"/>
    </source>
</evidence>
<feature type="coiled-coil region" evidence="1">
    <location>
        <begin position="48"/>
        <end position="82"/>
    </location>
</feature>